<feature type="compositionally biased region" description="Polar residues" evidence="1">
    <location>
        <begin position="58"/>
        <end position="74"/>
    </location>
</feature>
<organism evidence="2 3">
    <name type="scientific">Vermiconidia calcicola</name>
    <dbReference type="NCBI Taxonomy" id="1690605"/>
    <lineage>
        <taxon>Eukaryota</taxon>
        <taxon>Fungi</taxon>
        <taxon>Dikarya</taxon>
        <taxon>Ascomycota</taxon>
        <taxon>Pezizomycotina</taxon>
        <taxon>Dothideomycetes</taxon>
        <taxon>Dothideomycetidae</taxon>
        <taxon>Mycosphaerellales</taxon>
        <taxon>Extremaceae</taxon>
        <taxon>Vermiconidia</taxon>
    </lineage>
</organism>
<dbReference type="AlphaFoldDB" id="A0AAV9QG94"/>
<feature type="compositionally biased region" description="Basic and acidic residues" evidence="1">
    <location>
        <begin position="77"/>
        <end position="88"/>
    </location>
</feature>
<protein>
    <recommendedName>
        <fullName evidence="4">Histone H2A/H2B/H3 domain-containing protein</fullName>
    </recommendedName>
</protein>
<dbReference type="InterPro" id="IPR009072">
    <property type="entry name" value="Histone-fold"/>
</dbReference>
<dbReference type="Proteomes" id="UP001345827">
    <property type="component" value="Unassembled WGS sequence"/>
</dbReference>
<accession>A0AAV9QG94</accession>
<keyword evidence="3" id="KW-1185">Reference proteome</keyword>
<evidence type="ECO:0000256" key="1">
    <source>
        <dbReference type="SAM" id="MobiDB-lite"/>
    </source>
</evidence>
<dbReference type="Gene3D" id="1.10.20.10">
    <property type="entry name" value="Histone, subunit A"/>
    <property type="match status" value="1"/>
</dbReference>
<dbReference type="GO" id="GO:0003677">
    <property type="term" value="F:DNA binding"/>
    <property type="evidence" value="ECO:0007669"/>
    <property type="project" value="InterPro"/>
</dbReference>
<evidence type="ECO:0000313" key="3">
    <source>
        <dbReference type="Proteomes" id="UP001345827"/>
    </source>
</evidence>
<sequence>MAKVKNKSTGGSAGESKKRKKKSRNRGKRKRERDPLQKAMSGLSLSRGPKIPTEHTQGEAQQGDNIQRETTSGLDAQKARYERRRLLNAEHRRQRLPEDWRQSAFNPKPFQLLVRAITQAVHPDIELEYSALITLRDEVEDIVARLMQKAAQAAERANRSEIQVEDMRGDNSNLTKTQDETRSDLPSTAGKSSDGDCLFAQASVKQDEVHPLDAPQSVEYEMSM</sequence>
<name>A0AAV9QG94_9PEZI</name>
<proteinExistence type="predicted"/>
<dbReference type="CDD" id="cd00076">
    <property type="entry name" value="HFD_SF"/>
    <property type="match status" value="1"/>
</dbReference>
<gene>
    <name evidence="2" type="ORF">LTR25_002088</name>
</gene>
<dbReference type="EMBL" id="JAXLQG010000003">
    <property type="protein sequence ID" value="KAK5542203.1"/>
    <property type="molecule type" value="Genomic_DNA"/>
</dbReference>
<dbReference type="GO" id="GO:0046982">
    <property type="term" value="F:protein heterodimerization activity"/>
    <property type="evidence" value="ECO:0007669"/>
    <property type="project" value="InterPro"/>
</dbReference>
<feature type="region of interest" description="Disordered" evidence="1">
    <location>
        <begin position="1"/>
        <end position="88"/>
    </location>
</feature>
<dbReference type="SUPFAM" id="SSF47113">
    <property type="entry name" value="Histone-fold"/>
    <property type="match status" value="1"/>
</dbReference>
<reference evidence="2 3" key="1">
    <citation type="submission" date="2023-06" db="EMBL/GenBank/DDBJ databases">
        <title>Black Yeasts Isolated from many extreme environments.</title>
        <authorList>
            <person name="Coleine C."/>
            <person name="Stajich J.E."/>
            <person name="Selbmann L."/>
        </authorList>
    </citation>
    <scope>NUCLEOTIDE SEQUENCE [LARGE SCALE GENOMIC DNA]</scope>
    <source>
        <strain evidence="2 3">CCFEE 5887</strain>
    </source>
</reference>
<evidence type="ECO:0000313" key="2">
    <source>
        <dbReference type="EMBL" id="KAK5542203.1"/>
    </source>
</evidence>
<evidence type="ECO:0008006" key="4">
    <source>
        <dbReference type="Google" id="ProtNLM"/>
    </source>
</evidence>
<feature type="region of interest" description="Disordered" evidence="1">
    <location>
        <begin position="154"/>
        <end position="224"/>
    </location>
</feature>
<comment type="caution">
    <text evidence="2">The sequence shown here is derived from an EMBL/GenBank/DDBJ whole genome shotgun (WGS) entry which is preliminary data.</text>
</comment>
<feature type="compositionally biased region" description="Basic residues" evidence="1">
    <location>
        <begin position="17"/>
        <end position="31"/>
    </location>
</feature>